<keyword evidence="2" id="KW-0809">Transit peptide</keyword>
<keyword evidence="4" id="KW-0496">Mitochondrion</keyword>
<organism evidence="10 11">
    <name type="scientific">Spirodela intermedia</name>
    <name type="common">Intermediate duckweed</name>
    <dbReference type="NCBI Taxonomy" id="51605"/>
    <lineage>
        <taxon>Eukaryota</taxon>
        <taxon>Viridiplantae</taxon>
        <taxon>Streptophyta</taxon>
        <taxon>Embryophyta</taxon>
        <taxon>Tracheophyta</taxon>
        <taxon>Spermatophyta</taxon>
        <taxon>Magnoliopsida</taxon>
        <taxon>Liliopsida</taxon>
        <taxon>Araceae</taxon>
        <taxon>Lemnoideae</taxon>
        <taxon>Spirodela</taxon>
    </lineage>
</organism>
<keyword evidence="11" id="KW-1185">Reference proteome</keyword>
<reference evidence="10" key="1">
    <citation type="submission" date="2020-02" db="EMBL/GenBank/DDBJ databases">
        <authorList>
            <person name="Scholz U."/>
            <person name="Mascher M."/>
            <person name="Fiebig A."/>
        </authorList>
    </citation>
    <scope>NUCLEOTIDE SEQUENCE</scope>
</reference>
<keyword evidence="5" id="KW-0687">Ribonucleoprotein</keyword>
<dbReference type="InterPro" id="IPR032710">
    <property type="entry name" value="NTF2-like_dom_sf"/>
</dbReference>
<dbReference type="Pfam" id="PF04280">
    <property type="entry name" value="Tim44"/>
    <property type="match status" value="1"/>
</dbReference>
<sequence length="314" mass="36421">MFLRTPAASRIHSQSLPIRCWIVRWGNSRGSLSFGSQVSWTGCTLAFSVCQRFRSIVTCAYKLNSNVSSSHNESEALTYACISKKNGLTIMLRDVRSMSTQAKMPMQALRQGGLQVTMLSPGFVYEPYKPREPIPFWRRWFTPSGWRRTKEDMIMELKNAYTVARLRKKTGYSRKEFYQEALKLYKEINIQLASGDKASLRKLVTENMFSAFKNDLKRRESSWKSVYWELVEPAVRIRTLRARMIGVDKNDLDKAFVQLTLEFLTKQKFEAYDSNGNIVGGDKTKEVLVRDIWVLERSLFHPGSYWRLCSRISL</sequence>
<evidence type="ECO:0000256" key="4">
    <source>
        <dbReference type="ARBA" id="ARBA00023128"/>
    </source>
</evidence>
<dbReference type="PANTHER" id="PTHR28554:SF1">
    <property type="entry name" value="LARGE RIBOSOMAL SUBUNIT PROTEIN ML45"/>
    <property type="match status" value="1"/>
</dbReference>
<evidence type="ECO:0000256" key="7">
    <source>
        <dbReference type="ARBA" id="ARBA00039448"/>
    </source>
</evidence>
<evidence type="ECO:0000313" key="10">
    <source>
        <dbReference type="EMBL" id="CAA7388534.1"/>
    </source>
</evidence>
<evidence type="ECO:0000256" key="3">
    <source>
        <dbReference type="ARBA" id="ARBA00022980"/>
    </source>
</evidence>
<proteinExistence type="inferred from homology"/>
<dbReference type="GO" id="GO:1990904">
    <property type="term" value="C:ribonucleoprotein complex"/>
    <property type="evidence" value="ECO:0007669"/>
    <property type="project" value="UniProtKB-KW"/>
</dbReference>
<comment type="subcellular location">
    <subcellularLocation>
        <location evidence="1">Mitochondrion</location>
    </subcellularLocation>
</comment>
<dbReference type="SUPFAM" id="SSF54427">
    <property type="entry name" value="NTF2-like"/>
    <property type="match status" value="1"/>
</dbReference>
<name>A0A7I8JZJ0_SPIIN</name>
<dbReference type="AlphaFoldDB" id="A0A7I8JZJ0"/>
<evidence type="ECO:0000256" key="5">
    <source>
        <dbReference type="ARBA" id="ARBA00023274"/>
    </source>
</evidence>
<feature type="domain" description="Tim44-like" evidence="9">
    <location>
        <begin position="160"/>
        <end position="313"/>
    </location>
</feature>
<dbReference type="SMART" id="SM00978">
    <property type="entry name" value="Tim44"/>
    <property type="match status" value="1"/>
</dbReference>
<dbReference type="PANTHER" id="PTHR28554">
    <property type="entry name" value="39S RIBOSOMAL PROTEIN L45, MITOCHONDRIAL"/>
    <property type="match status" value="1"/>
</dbReference>
<evidence type="ECO:0000256" key="2">
    <source>
        <dbReference type="ARBA" id="ARBA00022946"/>
    </source>
</evidence>
<dbReference type="InterPro" id="IPR051975">
    <property type="entry name" value="mtLSU_mL45"/>
</dbReference>
<dbReference type="OrthoDB" id="19619at2759"/>
<evidence type="ECO:0000313" key="11">
    <source>
        <dbReference type="Proteomes" id="UP000663760"/>
    </source>
</evidence>
<dbReference type="Gene3D" id="3.10.450.240">
    <property type="match status" value="1"/>
</dbReference>
<protein>
    <recommendedName>
        <fullName evidence="7">Large ribosomal subunit protein mL45</fullName>
    </recommendedName>
    <alternativeName>
        <fullName evidence="8">39S ribosomal protein L45, mitochondrial</fullName>
    </alternativeName>
</protein>
<dbReference type="Proteomes" id="UP000663760">
    <property type="component" value="Chromosome 1"/>
</dbReference>
<dbReference type="GO" id="GO:0005739">
    <property type="term" value="C:mitochondrion"/>
    <property type="evidence" value="ECO:0007669"/>
    <property type="project" value="UniProtKB-SubCell"/>
</dbReference>
<comment type="similarity">
    <text evidence="6">Belongs to the mitochondrion-specific ribosomal protein mL45 family.</text>
</comment>
<evidence type="ECO:0000256" key="6">
    <source>
        <dbReference type="ARBA" id="ARBA00038073"/>
    </source>
</evidence>
<dbReference type="InterPro" id="IPR007379">
    <property type="entry name" value="Tim44-like_dom"/>
</dbReference>
<keyword evidence="3" id="KW-0689">Ribosomal protein</keyword>
<evidence type="ECO:0000259" key="9">
    <source>
        <dbReference type="SMART" id="SM00978"/>
    </source>
</evidence>
<gene>
    <name evidence="10" type="ORF">SI8410_01000743</name>
</gene>
<evidence type="ECO:0000256" key="8">
    <source>
        <dbReference type="ARBA" id="ARBA00043031"/>
    </source>
</evidence>
<dbReference type="GO" id="GO:0005840">
    <property type="term" value="C:ribosome"/>
    <property type="evidence" value="ECO:0007669"/>
    <property type="project" value="UniProtKB-KW"/>
</dbReference>
<evidence type="ECO:0000256" key="1">
    <source>
        <dbReference type="ARBA" id="ARBA00004173"/>
    </source>
</evidence>
<dbReference type="EMBL" id="LR746264">
    <property type="protein sequence ID" value="CAA7388534.1"/>
    <property type="molecule type" value="Genomic_DNA"/>
</dbReference>
<accession>A0A7I8JZJ0</accession>